<evidence type="ECO:0000256" key="4">
    <source>
        <dbReference type="ARBA" id="ARBA00022771"/>
    </source>
</evidence>
<evidence type="ECO:0000256" key="1">
    <source>
        <dbReference type="ARBA" id="ARBA00004123"/>
    </source>
</evidence>
<protein>
    <recommendedName>
        <fullName evidence="12">C2H2-type domain-containing protein</fullName>
    </recommendedName>
</protein>
<keyword evidence="5" id="KW-0862">Zinc</keyword>
<feature type="domain" description="C2H2-type" evidence="12">
    <location>
        <begin position="152"/>
        <end position="179"/>
    </location>
</feature>
<dbReference type="FunFam" id="3.30.160.60:FF:000303">
    <property type="entry name" value="Zinc finger protein 41"/>
    <property type="match status" value="1"/>
</dbReference>
<dbReference type="FunFam" id="3.30.160.60:FF:000646">
    <property type="entry name" value="Myeloid zinc finger 1"/>
    <property type="match status" value="1"/>
</dbReference>
<dbReference type="SUPFAM" id="SSF57667">
    <property type="entry name" value="beta-beta-alpha zinc fingers"/>
    <property type="match status" value="3"/>
</dbReference>
<feature type="compositionally biased region" description="Polar residues" evidence="11">
    <location>
        <begin position="91"/>
        <end position="102"/>
    </location>
</feature>
<dbReference type="FunFam" id="3.30.160.60:FF:000446">
    <property type="entry name" value="Zinc finger protein"/>
    <property type="match status" value="1"/>
</dbReference>
<dbReference type="GO" id="GO:1990837">
    <property type="term" value="F:sequence-specific double-stranded DNA binding"/>
    <property type="evidence" value="ECO:0007669"/>
    <property type="project" value="UniProtKB-ARBA"/>
</dbReference>
<evidence type="ECO:0000313" key="14">
    <source>
        <dbReference type="Proteomes" id="UP000694568"/>
    </source>
</evidence>
<dbReference type="InterPro" id="IPR036236">
    <property type="entry name" value="Znf_C2H2_sf"/>
</dbReference>
<dbReference type="Pfam" id="PF00096">
    <property type="entry name" value="zf-C2H2"/>
    <property type="match status" value="4"/>
</dbReference>
<keyword evidence="4 10" id="KW-0863">Zinc-finger</keyword>
<feature type="compositionally biased region" description="Acidic residues" evidence="11">
    <location>
        <begin position="75"/>
        <end position="90"/>
    </location>
</feature>
<keyword evidence="7" id="KW-0238">DNA-binding</keyword>
<dbReference type="InterPro" id="IPR051061">
    <property type="entry name" value="Zinc_finger_trans_reg"/>
</dbReference>
<keyword evidence="14" id="KW-1185">Reference proteome</keyword>
<evidence type="ECO:0000259" key="12">
    <source>
        <dbReference type="PROSITE" id="PS50157"/>
    </source>
</evidence>
<feature type="domain" description="C2H2-type" evidence="12">
    <location>
        <begin position="208"/>
        <end position="235"/>
    </location>
</feature>
<feature type="domain" description="C2H2-type" evidence="12">
    <location>
        <begin position="124"/>
        <end position="151"/>
    </location>
</feature>
<dbReference type="PROSITE" id="PS50157">
    <property type="entry name" value="ZINC_FINGER_C2H2_2"/>
    <property type="match status" value="4"/>
</dbReference>
<keyword evidence="9" id="KW-0539">Nucleus</keyword>
<dbReference type="FunFam" id="3.30.160.60:FF:000065">
    <property type="entry name" value="B-cell CLL/lymphoma 6, member B"/>
    <property type="match status" value="1"/>
</dbReference>
<reference evidence="13" key="1">
    <citation type="submission" date="2025-08" db="UniProtKB">
        <authorList>
            <consortium name="Ensembl"/>
        </authorList>
    </citation>
    <scope>IDENTIFICATION</scope>
</reference>
<dbReference type="GO" id="GO:0006357">
    <property type="term" value="P:regulation of transcription by RNA polymerase II"/>
    <property type="evidence" value="ECO:0007669"/>
    <property type="project" value="TreeGrafter"/>
</dbReference>
<keyword evidence="8" id="KW-0804">Transcription</keyword>
<evidence type="ECO:0000256" key="10">
    <source>
        <dbReference type="PROSITE-ProRule" id="PRU00042"/>
    </source>
</evidence>
<dbReference type="Proteomes" id="UP000694568">
    <property type="component" value="Unplaced"/>
</dbReference>
<keyword evidence="3" id="KW-0677">Repeat</keyword>
<evidence type="ECO:0000256" key="2">
    <source>
        <dbReference type="ARBA" id="ARBA00022723"/>
    </source>
</evidence>
<dbReference type="AlphaFoldDB" id="A0A8C9Z6T0"/>
<evidence type="ECO:0000256" key="6">
    <source>
        <dbReference type="ARBA" id="ARBA00023015"/>
    </source>
</evidence>
<dbReference type="GO" id="GO:0008270">
    <property type="term" value="F:zinc ion binding"/>
    <property type="evidence" value="ECO:0007669"/>
    <property type="project" value="UniProtKB-KW"/>
</dbReference>
<sequence length="269" mass="30326">FLRSFNVKSRFLLFQEGEQLQGLEEADIKFPFTSVPVKSEEEDDEEHWGGPEPARNSDPDSPLQPATHDKTSDSSESETDASGDWEETEEPQSGLNSLQNNEVPVSDVEPLRKHTGVQTDGKPFCCSVCGKRYPLKKSLSIHMRLHSEGKHFTCSVCKTSFCSKSNLVMHMRIHTGEKPFSCSFCSKRFARKTHLRDHLSSHTGDKPFSCSVCSKTFIQKNHLKQHLTVHTGEKPFSCSVCSKTFALKQNLKRLVESGYYAPHVSLPYN</sequence>
<evidence type="ECO:0000256" key="7">
    <source>
        <dbReference type="ARBA" id="ARBA00023125"/>
    </source>
</evidence>
<evidence type="ECO:0000313" key="13">
    <source>
        <dbReference type="Ensembl" id="ENSSLUP00000034009.1"/>
    </source>
</evidence>
<accession>A0A8C9Z6T0</accession>
<dbReference type="PROSITE" id="PS00028">
    <property type="entry name" value="ZINC_FINGER_C2H2_1"/>
    <property type="match status" value="4"/>
</dbReference>
<evidence type="ECO:0000256" key="3">
    <source>
        <dbReference type="ARBA" id="ARBA00022737"/>
    </source>
</evidence>
<feature type="domain" description="C2H2-type" evidence="12">
    <location>
        <begin position="180"/>
        <end position="207"/>
    </location>
</feature>
<dbReference type="FunFam" id="3.30.160.60:FF:000624">
    <property type="entry name" value="zinc finger protein 697"/>
    <property type="match status" value="1"/>
</dbReference>
<proteinExistence type="predicted"/>
<keyword evidence="2" id="KW-0479">Metal-binding</keyword>
<keyword evidence="6" id="KW-0805">Transcription regulation</keyword>
<dbReference type="InterPro" id="IPR013087">
    <property type="entry name" value="Znf_C2H2_type"/>
</dbReference>
<comment type="subcellular location">
    <subcellularLocation>
        <location evidence="1">Nucleus</location>
    </subcellularLocation>
</comment>
<name>A0A8C9Z6T0_SANLU</name>
<reference evidence="13" key="2">
    <citation type="submission" date="2025-09" db="UniProtKB">
        <authorList>
            <consortium name="Ensembl"/>
        </authorList>
    </citation>
    <scope>IDENTIFICATION</scope>
</reference>
<feature type="region of interest" description="Disordered" evidence="11">
    <location>
        <begin position="23"/>
        <end position="102"/>
    </location>
</feature>
<evidence type="ECO:0000256" key="8">
    <source>
        <dbReference type="ARBA" id="ARBA00023163"/>
    </source>
</evidence>
<dbReference type="GeneTree" id="ENSGT00940000154308"/>
<dbReference type="Gene3D" id="3.30.160.60">
    <property type="entry name" value="Classic Zinc Finger"/>
    <property type="match status" value="5"/>
</dbReference>
<evidence type="ECO:0000256" key="11">
    <source>
        <dbReference type="SAM" id="MobiDB-lite"/>
    </source>
</evidence>
<dbReference type="PANTHER" id="PTHR46179:SF13">
    <property type="entry name" value="C2H2-TYPE DOMAIN-CONTAINING PROTEIN"/>
    <property type="match status" value="1"/>
</dbReference>
<dbReference type="Ensembl" id="ENSSLUT00000035066.1">
    <property type="protein sequence ID" value="ENSSLUP00000034009.1"/>
    <property type="gene ID" value="ENSSLUG00000015114.1"/>
</dbReference>
<dbReference type="GO" id="GO:0005634">
    <property type="term" value="C:nucleus"/>
    <property type="evidence" value="ECO:0007669"/>
    <property type="project" value="UniProtKB-SubCell"/>
</dbReference>
<dbReference type="PANTHER" id="PTHR46179">
    <property type="entry name" value="ZINC FINGER PROTEIN"/>
    <property type="match status" value="1"/>
</dbReference>
<evidence type="ECO:0000256" key="9">
    <source>
        <dbReference type="ARBA" id="ARBA00023242"/>
    </source>
</evidence>
<dbReference type="SMART" id="SM00355">
    <property type="entry name" value="ZnF_C2H2"/>
    <property type="match status" value="4"/>
</dbReference>
<organism evidence="13 14">
    <name type="scientific">Sander lucioperca</name>
    <name type="common">Pike-perch</name>
    <name type="synonym">Perca lucioperca</name>
    <dbReference type="NCBI Taxonomy" id="283035"/>
    <lineage>
        <taxon>Eukaryota</taxon>
        <taxon>Metazoa</taxon>
        <taxon>Chordata</taxon>
        <taxon>Craniata</taxon>
        <taxon>Vertebrata</taxon>
        <taxon>Euteleostomi</taxon>
        <taxon>Actinopterygii</taxon>
        <taxon>Neopterygii</taxon>
        <taxon>Teleostei</taxon>
        <taxon>Neoteleostei</taxon>
        <taxon>Acanthomorphata</taxon>
        <taxon>Eupercaria</taxon>
        <taxon>Perciformes</taxon>
        <taxon>Percoidei</taxon>
        <taxon>Percidae</taxon>
        <taxon>Luciopercinae</taxon>
        <taxon>Sander</taxon>
    </lineage>
</organism>
<evidence type="ECO:0000256" key="5">
    <source>
        <dbReference type="ARBA" id="ARBA00022833"/>
    </source>
</evidence>